<protein>
    <recommendedName>
        <fullName evidence="1">4Fe-4S ferredoxin-type domain-containing protein</fullName>
    </recommendedName>
</protein>
<keyword evidence="3" id="KW-1185">Reference proteome</keyword>
<proteinExistence type="predicted"/>
<dbReference type="SUPFAM" id="SSF54862">
    <property type="entry name" value="4Fe-4S ferredoxins"/>
    <property type="match status" value="1"/>
</dbReference>
<dbReference type="PROSITE" id="PS51379">
    <property type="entry name" value="4FE4S_FER_2"/>
    <property type="match status" value="1"/>
</dbReference>
<organism evidence="2 3">
    <name type="scientific">Sporomusa malonica</name>
    <dbReference type="NCBI Taxonomy" id="112901"/>
    <lineage>
        <taxon>Bacteria</taxon>
        <taxon>Bacillati</taxon>
        <taxon>Bacillota</taxon>
        <taxon>Negativicutes</taxon>
        <taxon>Selenomonadales</taxon>
        <taxon>Sporomusaceae</taxon>
        <taxon>Sporomusa</taxon>
    </lineage>
</organism>
<dbReference type="Proteomes" id="UP000192738">
    <property type="component" value="Unassembled WGS sequence"/>
</dbReference>
<dbReference type="RefSeq" id="WP_084573946.1">
    <property type="nucleotide sequence ID" value="NZ_CP155572.1"/>
</dbReference>
<dbReference type="AlphaFoldDB" id="A0A1W1YNC9"/>
<evidence type="ECO:0000259" key="1">
    <source>
        <dbReference type="PROSITE" id="PS51379"/>
    </source>
</evidence>
<dbReference type="EMBL" id="FWXI01000002">
    <property type="protein sequence ID" value="SMC37654.1"/>
    <property type="molecule type" value="Genomic_DNA"/>
</dbReference>
<evidence type="ECO:0000313" key="2">
    <source>
        <dbReference type="EMBL" id="SMC37654.1"/>
    </source>
</evidence>
<sequence>MSRNGLLIDYEYCTGCHSCEVSCKNEKNLSKDKWGIKMTEVGPFNVEGDKWEWNFVPVPTQMCDLCEDRVAKGQKPACALHCLGQCMEVGPVEELAKKMADKGSKMALFVP</sequence>
<name>A0A1W1YNC9_9FIRM</name>
<evidence type="ECO:0000313" key="3">
    <source>
        <dbReference type="Proteomes" id="UP000192738"/>
    </source>
</evidence>
<feature type="domain" description="4Fe-4S ferredoxin-type" evidence="1">
    <location>
        <begin position="4"/>
        <end position="33"/>
    </location>
</feature>
<gene>
    <name evidence="2" type="ORF">SAMN04488500_10224</name>
</gene>
<dbReference type="Gene3D" id="3.30.70.20">
    <property type="match status" value="1"/>
</dbReference>
<accession>A0A1W1YNC9</accession>
<dbReference type="OrthoDB" id="1807944at2"/>
<dbReference type="Pfam" id="PF13247">
    <property type="entry name" value="Fer4_11"/>
    <property type="match status" value="1"/>
</dbReference>
<reference evidence="2 3" key="1">
    <citation type="submission" date="2017-04" db="EMBL/GenBank/DDBJ databases">
        <authorList>
            <person name="Afonso C.L."/>
            <person name="Miller P.J."/>
            <person name="Scott M.A."/>
            <person name="Spackman E."/>
            <person name="Goraichik I."/>
            <person name="Dimitrov K.M."/>
            <person name="Suarez D.L."/>
            <person name="Swayne D.E."/>
        </authorList>
    </citation>
    <scope>NUCLEOTIDE SEQUENCE [LARGE SCALE GENOMIC DNA]</scope>
    <source>
        <strain evidence="2 3">DSM 5090</strain>
    </source>
</reference>
<dbReference type="InterPro" id="IPR017896">
    <property type="entry name" value="4Fe4S_Fe-S-bd"/>
</dbReference>
<dbReference type="STRING" id="112901.SAMN04488500_10224"/>